<accession>A0A6C0H2F1</accession>
<dbReference type="EMBL" id="MN739857">
    <property type="protein sequence ID" value="QHT74718.1"/>
    <property type="molecule type" value="Genomic_DNA"/>
</dbReference>
<protein>
    <submittedName>
        <fullName evidence="1">Uncharacterized protein</fullName>
    </submittedName>
</protein>
<dbReference type="AlphaFoldDB" id="A0A6C0H2F1"/>
<proteinExistence type="predicted"/>
<sequence>MINMQKSIIYFICLYSASFSAKKPRTGIRFLYSASPDLSEPVPVGLQSM</sequence>
<reference evidence="1" key="1">
    <citation type="journal article" date="2020" name="Nature">
        <title>Giant virus diversity and host interactions through global metagenomics.</title>
        <authorList>
            <person name="Schulz F."/>
            <person name="Roux S."/>
            <person name="Paez-Espino D."/>
            <person name="Jungbluth S."/>
            <person name="Walsh D.A."/>
            <person name="Denef V.J."/>
            <person name="McMahon K.D."/>
            <person name="Konstantinidis K.T."/>
            <person name="Eloe-Fadrosh E.A."/>
            <person name="Kyrpides N.C."/>
            <person name="Woyke T."/>
        </authorList>
    </citation>
    <scope>NUCLEOTIDE SEQUENCE</scope>
    <source>
        <strain evidence="1">GVMAG-M-3300023179-59</strain>
    </source>
</reference>
<organism evidence="1">
    <name type="scientific">viral metagenome</name>
    <dbReference type="NCBI Taxonomy" id="1070528"/>
    <lineage>
        <taxon>unclassified sequences</taxon>
        <taxon>metagenomes</taxon>
        <taxon>organismal metagenomes</taxon>
    </lineage>
</organism>
<name>A0A6C0H2F1_9ZZZZ</name>
<evidence type="ECO:0000313" key="1">
    <source>
        <dbReference type="EMBL" id="QHT74718.1"/>
    </source>
</evidence>